<dbReference type="AlphaFoldDB" id="K1SYX1"/>
<evidence type="ECO:0000313" key="1">
    <source>
        <dbReference type="EMBL" id="EKC60539.1"/>
    </source>
</evidence>
<proteinExistence type="predicted"/>
<feature type="non-terminal residue" evidence="1">
    <location>
        <position position="1"/>
    </location>
</feature>
<organism evidence="1">
    <name type="scientific">human gut metagenome</name>
    <dbReference type="NCBI Taxonomy" id="408170"/>
    <lineage>
        <taxon>unclassified sequences</taxon>
        <taxon>metagenomes</taxon>
        <taxon>organismal metagenomes</taxon>
    </lineage>
</organism>
<name>K1SYX1_9ZZZZ</name>
<protein>
    <submittedName>
        <fullName evidence="1">Uncharacterized protein</fullName>
    </submittedName>
</protein>
<sequence length="25" mass="2931">RYTQPTHKPIDLSDVDRDVIKALIH</sequence>
<dbReference type="EMBL" id="AJWY01008679">
    <property type="protein sequence ID" value="EKC60539.1"/>
    <property type="molecule type" value="Genomic_DNA"/>
</dbReference>
<gene>
    <name evidence="1" type="ORF">LEA_12814</name>
</gene>
<comment type="caution">
    <text evidence="1">The sequence shown here is derived from an EMBL/GenBank/DDBJ whole genome shotgun (WGS) entry which is preliminary data.</text>
</comment>
<reference evidence="1" key="1">
    <citation type="journal article" date="2013" name="Environ. Microbiol.">
        <title>Microbiota from the distal guts of lean and obese adolescents exhibit partial functional redundancy besides clear differences in community structure.</title>
        <authorList>
            <person name="Ferrer M."/>
            <person name="Ruiz A."/>
            <person name="Lanza F."/>
            <person name="Haange S.B."/>
            <person name="Oberbach A."/>
            <person name="Till H."/>
            <person name="Bargiela R."/>
            <person name="Campoy C."/>
            <person name="Segura M.T."/>
            <person name="Richter M."/>
            <person name="von Bergen M."/>
            <person name="Seifert J."/>
            <person name="Suarez A."/>
        </authorList>
    </citation>
    <scope>NUCLEOTIDE SEQUENCE</scope>
</reference>
<accession>K1SYX1</accession>